<feature type="compositionally biased region" description="Pro residues" evidence="1">
    <location>
        <begin position="45"/>
        <end position="60"/>
    </location>
</feature>
<evidence type="ECO:0008006" key="6">
    <source>
        <dbReference type="Google" id="ProtNLM"/>
    </source>
</evidence>
<accession>A0AAD8GQ36</accession>
<reference evidence="4" key="1">
    <citation type="submission" date="2023-02" db="EMBL/GenBank/DDBJ databases">
        <title>Genome of toxic invasive species Heracleum sosnowskyi carries increased number of genes despite the absence of recent whole-genome duplications.</title>
        <authorList>
            <person name="Schelkunov M."/>
            <person name="Shtratnikova V."/>
            <person name="Makarenko M."/>
            <person name="Klepikova A."/>
            <person name="Omelchenko D."/>
            <person name="Novikova G."/>
            <person name="Obukhova E."/>
            <person name="Bogdanov V."/>
            <person name="Penin A."/>
            <person name="Logacheva M."/>
        </authorList>
    </citation>
    <scope>NUCLEOTIDE SEQUENCE</scope>
    <source>
        <strain evidence="4">Hsosn_3</strain>
        <tissue evidence="4">Leaf</tissue>
    </source>
</reference>
<dbReference type="EMBL" id="JAUIZM010000016">
    <property type="protein sequence ID" value="KAK1352551.1"/>
    <property type="molecule type" value="Genomic_DNA"/>
</dbReference>
<feature type="region of interest" description="Disordered" evidence="1">
    <location>
        <begin position="45"/>
        <end position="95"/>
    </location>
</feature>
<feature type="chain" id="PRO_5042292643" description="Arabinogalactan-like protein" evidence="3">
    <location>
        <begin position="23"/>
        <end position="119"/>
    </location>
</feature>
<reference evidence="4" key="2">
    <citation type="submission" date="2023-05" db="EMBL/GenBank/DDBJ databases">
        <authorList>
            <person name="Schelkunov M.I."/>
        </authorList>
    </citation>
    <scope>NUCLEOTIDE SEQUENCE</scope>
    <source>
        <strain evidence="4">Hsosn_3</strain>
        <tissue evidence="4">Leaf</tissue>
    </source>
</reference>
<feature type="transmembrane region" description="Helical" evidence="2">
    <location>
        <begin position="98"/>
        <end position="118"/>
    </location>
</feature>
<comment type="caution">
    <text evidence="4">The sequence shown here is derived from an EMBL/GenBank/DDBJ whole genome shotgun (WGS) entry which is preliminary data.</text>
</comment>
<keyword evidence="2" id="KW-1133">Transmembrane helix</keyword>
<keyword evidence="3" id="KW-0732">Signal</keyword>
<proteinExistence type="predicted"/>
<name>A0AAD8GQ36_9APIA</name>
<dbReference type="AlphaFoldDB" id="A0AAD8GQ36"/>
<evidence type="ECO:0000313" key="4">
    <source>
        <dbReference type="EMBL" id="KAK1352551.1"/>
    </source>
</evidence>
<dbReference type="Proteomes" id="UP001237642">
    <property type="component" value="Unassembled WGS sequence"/>
</dbReference>
<sequence length="119" mass="11908">MSPYNTLLVLMLSALFFGSVISHAPGHKRTHSPVAEPPSVIHVPAPSPAVPVEPPVPTPGVEPALSPVEPPLVPSPSPVVSPSISTPPAEAPAPGSDAAMISVSVGLVTFGAFVVAVMA</sequence>
<evidence type="ECO:0000313" key="5">
    <source>
        <dbReference type="Proteomes" id="UP001237642"/>
    </source>
</evidence>
<feature type="signal peptide" evidence="3">
    <location>
        <begin position="1"/>
        <end position="22"/>
    </location>
</feature>
<evidence type="ECO:0000256" key="3">
    <source>
        <dbReference type="SAM" id="SignalP"/>
    </source>
</evidence>
<keyword evidence="2" id="KW-0812">Transmembrane</keyword>
<gene>
    <name evidence="4" type="ORF">POM88_053248</name>
</gene>
<organism evidence="4 5">
    <name type="scientific">Heracleum sosnowskyi</name>
    <dbReference type="NCBI Taxonomy" id="360622"/>
    <lineage>
        <taxon>Eukaryota</taxon>
        <taxon>Viridiplantae</taxon>
        <taxon>Streptophyta</taxon>
        <taxon>Embryophyta</taxon>
        <taxon>Tracheophyta</taxon>
        <taxon>Spermatophyta</taxon>
        <taxon>Magnoliopsida</taxon>
        <taxon>eudicotyledons</taxon>
        <taxon>Gunneridae</taxon>
        <taxon>Pentapetalae</taxon>
        <taxon>asterids</taxon>
        <taxon>campanulids</taxon>
        <taxon>Apiales</taxon>
        <taxon>Apiaceae</taxon>
        <taxon>Apioideae</taxon>
        <taxon>apioid superclade</taxon>
        <taxon>Tordylieae</taxon>
        <taxon>Tordyliinae</taxon>
        <taxon>Heracleum</taxon>
    </lineage>
</organism>
<evidence type="ECO:0000256" key="1">
    <source>
        <dbReference type="SAM" id="MobiDB-lite"/>
    </source>
</evidence>
<protein>
    <recommendedName>
        <fullName evidence="6">Arabinogalactan-like protein</fullName>
    </recommendedName>
</protein>
<keyword evidence="2" id="KW-0472">Membrane</keyword>
<evidence type="ECO:0000256" key="2">
    <source>
        <dbReference type="SAM" id="Phobius"/>
    </source>
</evidence>
<keyword evidence="5" id="KW-1185">Reference proteome</keyword>
<feature type="compositionally biased region" description="Pro residues" evidence="1">
    <location>
        <begin position="68"/>
        <end position="79"/>
    </location>
</feature>